<organism evidence="2 3">
    <name type="scientific">Aspergillus neoniger (strain CBS 115656)</name>
    <dbReference type="NCBI Taxonomy" id="1448310"/>
    <lineage>
        <taxon>Eukaryota</taxon>
        <taxon>Fungi</taxon>
        <taxon>Dikarya</taxon>
        <taxon>Ascomycota</taxon>
        <taxon>Pezizomycotina</taxon>
        <taxon>Eurotiomycetes</taxon>
        <taxon>Eurotiomycetidae</taxon>
        <taxon>Eurotiales</taxon>
        <taxon>Aspergillaceae</taxon>
        <taxon>Aspergillus</taxon>
        <taxon>Aspergillus subgen. Circumdati</taxon>
    </lineage>
</organism>
<dbReference type="GeneID" id="37125718"/>
<proteinExistence type="predicted"/>
<evidence type="ECO:0000313" key="2">
    <source>
        <dbReference type="EMBL" id="PYH34396.1"/>
    </source>
</evidence>
<feature type="signal peptide" evidence="1">
    <location>
        <begin position="1"/>
        <end position="18"/>
    </location>
</feature>
<dbReference type="RefSeq" id="XP_025479874.1">
    <property type="nucleotide sequence ID" value="XM_025623262.1"/>
</dbReference>
<protein>
    <submittedName>
        <fullName evidence="2">Uncharacterized protein</fullName>
    </submittedName>
</protein>
<evidence type="ECO:0000256" key="1">
    <source>
        <dbReference type="SAM" id="SignalP"/>
    </source>
</evidence>
<accession>A0A318YJ53</accession>
<evidence type="ECO:0000313" key="3">
    <source>
        <dbReference type="Proteomes" id="UP000247647"/>
    </source>
</evidence>
<keyword evidence="3" id="KW-1185">Reference proteome</keyword>
<keyword evidence="1" id="KW-0732">Signal</keyword>
<dbReference type="Proteomes" id="UP000247647">
    <property type="component" value="Unassembled WGS sequence"/>
</dbReference>
<feature type="chain" id="PRO_5016276049" evidence="1">
    <location>
        <begin position="19"/>
        <end position="63"/>
    </location>
</feature>
<dbReference type="AlphaFoldDB" id="A0A318YJ53"/>
<name>A0A318YJ53_ASPNB</name>
<sequence length="63" mass="6247">MKVSSIIPTAVFAAFAAGAPVASEDSSISTCPDYNALQCCFACQQVPAASSSYGSICCAACGC</sequence>
<reference evidence="2" key="1">
    <citation type="submission" date="2016-12" db="EMBL/GenBank/DDBJ databases">
        <title>The genomes of Aspergillus section Nigri reveals drivers in fungal speciation.</title>
        <authorList>
            <consortium name="DOE Joint Genome Institute"/>
            <person name="Vesth T.C."/>
            <person name="Nybo J."/>
            <person name="Theobald S."/>
            <person name="Brandl J."/>
            <person name="Frisvad J.C."/>
            <person name="Nielsen K.F."/>
            <person name="Lyhne E.K."/>
            <person name="Kogle M.E."/>
            <person name="Kuo A."/>
            <person name="Riley R."/>
            <person name="Clum A."/>
            <person name="Nolan M."/>
            <person name="Lipzen A."/>
            <person name="Salamov A."/>
            <person name="Henrissat B."/>
            <person name="Wiebenga A."/>
            <person name="De Vries R.P."/>
            <person name="Grigoriev I.V."/>
            <person name="Mortensen U.H."/>
            <person name="Andersen M.R."/>
            <person name="Baker S.E."/>
        </authorList>
    </citation>
    <scope>NUCLEOTIDE SEQUENCE [LARGE SCALE GENOMIC DNA]</scope>
    <source>
        <strain evidence="2">CBS 115656</strain>
    </source>
</reference>
<gene>
    <name evidence="2" type="ORF">BO87DRAFT_376301</name>
</gene>
<dbReference type="EMBL" id="KZ821459">
    <property type="protein sequence ID" value="PYH34396.1"/>
    <property type="molecule type" value="Genomic_DNA"/>
</dbReference>